<feature type="compositionally biased region" description="Basic residues" evidence="4">
    <location>
        <begin position="74"/>
        <end position="85"/>
    </location>
</feature>
<dbReference type="InterPro" id="IPR058923">
    <property type="entry name" value="RCC1-like_dom"/>
</dbReference>
<evidence type="ECO:0000259" key="5">
    <source>
        <dbReference type="Pfam" id="PF25390"/>
    </source>
</evidence>
<feature type="repeat" description="RCC1" evidence="3">
    <location>
        <begin position="126"/>
        <end position="176"/>
    </location>
</feature>
<dbReference type="Pfam" id="PF25390">
    <property type="entry name" value="WD40_RLD"/>
    <property type="match status" value="1"/>
</dbReference>
<evidence type="ECO:0000256" key="4">
    <source>
        <dbReference type="SAM" id="MobiDB-lite"/>
    </source>
</evidence>
<dbReference type="GO" id="GO:0005085">
    <property type="term" value="F:guanyl-nucleotide exchange factor activity"/>
    <property type="evidence" value="ECO:0007669"/>
    <property type="project" value="TreeGrafter"/>
</dbReference>
<feature type="repeat" description="RCC1" evidence="3">
    <location>
        <begin position="230"/>
        <end position="282"/>
    </location>
</feature>
<dbReference type="InterPro" id="IPR009091">
    <property type="entry name" value="RCC1/BLIP-II"/>
</dbReference>
<dbReference type="AlphaFoldDB" id="A0A7I8WBZ4"/>
<sequence>MVWIRIPTVINDKKSTREQEPLLPRRNLHYNLKGIPRGQKNLKKSKFLSRELRMPRKSTKRPVAETVPEEEPKKPKRGKVATRKRSLSDADDVKNNNAKTRQPKVSKKAQVETVPKCSRKVYKEPGTVYCLGQNDAGQLGVGDSITERKKPAKVNIPEEIVFIAAGGMHSLAVSVSGKVFSWGCNDEGALGRDISEDDGYLPLEVKFPEDVKIHSVSAGDAHSAALTNAGDIYVWGVFRAQSGRFGMLNLQDIIKQPIKVNLEQKAAKICSGDNHLAILGENGTVYTMGVAENGQLGRVSSRMAPNHRHKDVFLNPRKINSRVKYTNIFPAQFGTFAYLSGKGLDAFGLNVYKHLGFPDSKDRFFPERITEEKWNLSIQEIVGAIHHTIVLDTDGKVYSIGRNEYGRLGLGTKDDAEVLTEVPFEDNVKVKNIWASGTVSLAVSKDGKVYSWGAATSLQTGSTDEDDDRWKPELMGGKQLEDKTVTMVAVGGQHSMVLAS</sequence>
<dbReference type="EMBL" id="CAJFCJ010000028">
    <property type="protein sequence ID" value="CAD5125687.1"/>
    <property type="molecule type" value="Genomic_DNA"/>
</dbReference>
<dbReference type="GO" id="GO:0005737">
    <property type="term" value="C:cytoplasm"/>
    <property type="evidence" value="ECO:0007669"/>
    <property type="project" value="TreeGrafter"/>
</dbReference>
<name>A0A7I8WBZ4_9ANNE</name>
<dbReference type="OrthoDB" id="61110at2759"/>
<comment type="caution">
    <text evidence="6">The sequence shown here is derived from an EMBL/GenBank/DDBJ whole genome shotgun (WGS) entry which is preliminary data.</text>
</comment>
<keyword evidence="7" id="KW-1185">Reference proteome</keyword>
<feature type="repeat" description="RCC1" evidence="3">
    <location>
        <begin position="395"/>
        <end position="446"/>
    </location>
</feature>
<dbReference type="InterPro" id="IPR051553">
    <property type="entry name" value="Ran_GTPase-activating"/>
</dbReference>
<dbReference type="Gene3D" id="2.130.10.30">
    <property type="entry name" value="Regulator of chromosome condensation 1/beta-lactamase-inhibitor protein II"/>
    <property type="match status" value="1"/>
</dbReference>
<keyword evidence="2" id="KW-0677">Repeat</keyword>
<evidence type="ECO:0000256" key="3">
    <source>
        <dbReference type="PROSITE-ProRule" id="PRU00235"/>
    </source>
</evidence>
<dbReference type="PRINTS" id="PR00633">
    <property type="entry name" value="RCCNDNSATION"/>
</dbReference>
<feature type="repeat" description="RCC1" evidence="3">
    <location>
        <begin position="447"/>
        <end position="500"/>
    </location>
</feature>
<protein>
    <submittedName>
        <fullName evidence="6">DgyrCDS13894</fullName>
    </submittedName>
</protein>
<reference evidence="6 7" key="1">
    <citation type="submission" date="2020-08" db="EMBL/GenBank/DDBJ databases">
        <authorList>
            <person name="Hejnol A."/>
        </authorList>
    </citation>
    <scope>NUCLEOTIDE SEQUENCE [LARGE SCALE GENOMIC DNA]</scope>
</reference>
<evidence type="ECO:0000313" key="6">
    <source>
        <dbReference type="EMBL" id="CAD5125687.1"/>
    </source>
</evidence>
<dbReference type="PROSITE" id="PS00626">
    <property type="entry name" value="RCC1_2"/>
    <property type="match status" value="1"/>
</dbReference>
<dbReference type="PANTHER" id="PTHR45982">
    <property type="entry name" value="REGULATOR OF CHROMOSOME CONDENSATION"/>
    <property type="match status" value="1"/>
</dbReference>
<evidence type="ECO:0000256" key="2">
    <source>
        <dbReference type="ARBA" id="ARBA00022737"/>
    </source>
</evidence>
<dbReference type="PROSITE" id="PS50012">
    <property type="entry name" value="RCC1_3"/>
    <property type="match status" value="5"/>
</dbReference>
<proteinExistence type="predicted"/>
<dbReference type="SUPFAM" id="SSF50985">
    <property type="entry name" value="RCC1/BLIP-II"/>
    <property type="match status" value="1"/>
</dbReference>
<keyword evidence="1" id="KW-0344">Guanine-nucleotide releasing factor</keyword>
<feature type="repeat" description="RCC1" evidence="3">
    <location>
        <begin position="177"/>
        <end position="229"/>
    </location>
</feature>
<dbReference type="InterPro" id="IPR000408">
    <property type="entry name" value="Reg_chr_condens"/>
</dbReference>
<organism evidence="6 7">
    <name type="scientific">Dimorphilus gyrociliatus</name>
    <dbReference type="NCBI Taxonomy" id="2664684"/>
    <lineage>
        <taxon>Eukaryota</taxon>
        <taxon>Metazoa</taxon>
        <taxon>Spiralia</taxon>
        <taxon>Lophotrochozoa</taxon>
        <taxon>Annelida</taxon>
        <taxon>Polychaeta</taxon>
        <taxon>Polychaeta incertae sedis</taxon>
        <taxon>Dinophilidae</taxon>
        <taxon>Dimorphilus</taxon>
    </lineage>
</organism>
<dbReference type="PANTHER" id="PTHR45982:SF1">
    <property type="entry name" value="REGULATOR OF CHROMOSOME CONDENSATION"/>
    <property type="match status" value="1"/>
</dbReference>
<feature type="region of interest" description="Disordered" evidence="4">
    <location>
        <begin position="33"/>
        <end position="112"/>
    </location>
</feature>
<evidence type="ECO:0000256" key="1">
    <source>
        <dbReference type="ARBA" id="ARBA00022658"/>
    </source>
</evidence>
<dbReference type="Proteomes" id="UP000549394">
    <property type="component" value="Unassembled WGS sequence"/>
</dbReference>
<gene>
    <name evidence="6" type="ORF">DGYR_LOCUS13030</name>
</gene>
<accession>A0A7I8WBZ4</accession>
<evidence type="ECO:0000313" key="7">
    <source>
        <dbReference type="Proteomes" id="UP000549394"/>
    </source>
</evidence>
<feature type="domain" description="RCC1-like" evidence="5">
    <location>
        <begin position="127"/>
        <end position="497"/>
    </location>
</feature>